<proteinExistence type="predicted"/>
<dbReference type="GO" id="GO:0016301">
    <property type="term" value="F:kinase activity"/>
    <property type="evidence" value="ECO:0007669"/>
    <property type="project" value="UniProtKB-KW"/>
</dbReference>
<evidence type="ECO:0000313" key="3">
    <source>
        <dbReference type="Proteomes" id="UP001275440"/>
    </source>
</evidence>
<dbReference type="InterPro" id="IPR027417">
    <property type="entry name" value="P-loop_NTPase"/>
</dbReference>
<sequence>MLRLGLTGGIGAGKSTVSKELVAQGGGARRRRRHRP</sequence>
<protein>
    <submittedName>
        <fullName evidence="2">Dephospho-CoA kinase</fullName>
    </submittedName>
</protein>
<dbReference type="Proteomes" id="UP001275440">
    <property type="component" value="Unassembled WGS sequence"/>
</dbReference>
<reference evidence="2 3" key="1">
    <citation type="submission" date="2019-10" db="EMBL/GenBank/DDBJ databases">
        <title>Draft Genome Assembly of Rhodococcus zopfii DSM44189.</title>
        <authorList>
            <person name="Sutton J.M."/>
            <person name="Akob D.M."/>
            <person name="Bushman T.J."/>
        </authorList>
    </citation>
    <scope>NUCLEOTIDE SEQUENCE [LARGE SCALE GENOMIC DNA]</scope>
    <source>
        <strain evidence="2 3">DSM 44189</strain>
    </source>
</reference>
<keyword evidence="2" id="KW-0808">Transferase</keyword>
<evidence type="ECO:0000256" key="1">
    <source>
        <dbReference type="SAM" id="MobiDB-lite"/>
    </source>
</evidence>
<dbReference type="SUPFAM" id="SSF52540">
    <property type="entry name" value="P-loop containing nucleoside triphosphate hydrolases"/>
    <property type="match status" value="1"/>
</dbReference>
<keyword evidence="3" id="KW-1185">Reference proteome</keyword>
<dbReference type="EMBL" id="WBMO01000001">
    <property type="protein sequence ID" value="MDV2475368.1"/>
    <property type="molecule type" value="Genomic_DNA"/>
</dbReference>
<dbReference type="Gene3D" id="3.40.50.300">
    <property type="entry name" value="P-loop containing nucleotide triphosphate hydrolases"/>
    <property type="match status" value="1"/>
</dbReference>
<accession>A0ABU3WN41</accession>
<feature type="region of interest" description="Disordered" evidence="1">
    <location>
        <begin position="1"/>
        <end position="36"/>
    </location>
</feature>
<gene>
    <name evidence="2" type="ORF">F8M49_07990</name>
</gene>
<comment type="caution">
    <text evidence="2">The sequence shown here is derived from an EMBL/GenBank/DDBJ whole genome shotgun (WGS) entry which is preliminary data.</text>
</comment>
<keyword evidence="2" id="KW-0418">Kinase</keyword>
<feature type="compositionally biased region" description="Gly residues" evidence="1">
    <location>
        <begin position="1"/>
        <end position="12"/>
    </location>
</feature>
<name>A0ABU3WN41_9NOCA</name>
<evidence type="ECO:0000313" key="2">
    <source>
        <dbReference type="EMBL" id="MDV2475368.1"/>
    </source>
</evidence>
<organism evidence="2 3">
    <name type="scientific">Rhodococcus zopfii</name>
    <dbReference type="NCBI Taxonomy" id="43772"/>
    <lineage>
        <taxon>Bacteria</taxon>
        <taxon>Bacillati</taxon>
        <taxon>Actinomycetota</taxon>
        <taxon>Actinomycetes</taxon>
        <taxon>Mycobacteriales</taxon>
        <taxon>Nocardiaceae</taxon>
        <taxon>Rhodococcus</taxon>
    </lineage>
</organism>